<dbReference type="AlphaFoldDB" id="A0A645GAW3"/>
<comment type="caution">
    <text evidence="1">The sequence shown here is derived from an EMBL/GenBank/DDBJ whole genome shotgun (WGS) entry which is preliminary data.</text>
</comment>
<protein>
    <submittedName>
        <fullName evidence="1">Uncharacterized protein</fullName>
    </submittedName>
</protein>
<sequence>MSTPLHHFCNREFTEELEELVERNVLLFMLDGSVIFGRITRFCDCVATILPAIGINGYYGQAFPFVQFRPPNGTLFAPLTISEVDVDVCNIAAVIEGPFVLSPLAVVNGFRVGKTPLTATSFPERKVDSLEEELKELEGQNIGVSTLGGWTFGGQLGDVDDCIVLIGSATTNFPPALVIGSVVVFGPAFPGGSIVLTGNFHAWINLKAVVQVLLP</sequence>
<reference evidence="1" key="1">
    <citation type="submission" date="2019-08" db="EMBL/GenBank/DDBJ databases">
        <authorList>
            <person name="Kucharzyk K."/>
            <person name="Murdoch R.W."/>
            <person name="Higgins S."/>
            <person name="Loffler F."/>
        </authorList>
    </citation>
    <scope>NUCLEOTIDE SEQUENCE</scope>
</reference>
<organism evidence="1">
    <name type="scientific">bioreactor metagenome</name>
    <dbReference type="NCBI Taxonomy" id="1076179"/>
    <lineage>
        <taxon>unclassified sequences</taxon>
        <taxon>metagenomes</taxon>
        <taxon>ecological metagenomes</taxon>
    </lineage>
</organism>
<evidence type="ECO:0000313" key="1">
    <source>
        <dbReference type="EMBL" id="MPN21023.1"/>
    </source>
</evidence>
<gene>
    <name evidence="1" type="ORF">SDC9_168402</name>
</gene>
<dbReference type="EMBL" id="VSSQ01068893">
    <property type="protein sequence ID" value="MPN21023.1"/>
    <property type="molecule type" value="Genomic_DNA"/>
</dbReference>
<accession>A0A645GAW3</accession>
<name>A0A645GAW3_9ZZZZ</name>
<proteinExistence type="predicted"/>